<reference evidence="4" key="1">
    <citation type="submission" date="2020-05" db="EMBL/GenBank/DDBJ databases">
        <title>Phylogenomic resolution of chytrid fungi.</title>
        <authorList>
            <person name="Stajich J.E."/>
            <person name="Amses K."/>
            <person name="Simmons R."/>
            <person name="Seto K."/>
            <person name="Myers J."/>
            <person name="Bonds A."/>
            <person name="Quandt C.A."/>
            <person name="Barry K."/>
            <person name="Liu P."/>
            <person name="Grigoriev I."/>
            <person name="Longcore J.E."/>
            <person name="James T.Y."/>
        </authorList>
    </citation>
    <scope>NUCLEOTIDE SEQUENCE</scope>
    <source>
        <strain evidence="4">JEL0379</strain>
    </source>
</reference>
<evidence type="ECO:0000259" key="3">
    <source>
        <dbReference type="PROSITE" id="PS50829"/>
    </source>
</evidence>
<feature type="domain" description="GYF" evidence="3">
    <location>
        <begin position="381"/>
        <end position="429"/>
    </location>
</feature>
<proteinExistence type="predicted"/>
<feature type="compositionally biased region" description="Polar residues" evidence="2">
    <location>
        <begin position="606"/>
        <end position="615"/>
    </location>
</feature>
<feature type="region of interest" description="Disordered" evidence="2">
    <location>
        <begin position="1"/>
        <end position="77"/>
    </location>
</feature>
<feature type="compositionally biased region" description="Low complexity" evidence="2">
    <location>
        <begin position="617"/>
        <end position="627"/>
    </location>
</feature>
<protein>
    <recommendedName>
        <fullName evidence="3">GYF domain-containing protein</fullName>
    </recommendedName>
</protein>
<evidence type="ECO:0000313" key="5">
    <source>
        <dbReference type="Proteomes" id="UP001212152"/>
    </source>
</evidence>
<dbReference type="PANTHER" id="PTHR14445">
    <property type="entry name" value="GRB10 INTERACTING GYF PROTEIN"/>
    <property type="match status" value="1"/>
</dbReference>
<keyword evidence="1" id="KW-0175">Coiled coil</keyword>
<dbReference type="SMART" id="SM00444">
    <property type="entry name" value="GYF"/>
    <property type="match status" value="1"/>
</dbReference>
<feature type="compositionally biased region" description="Polar residues" evidence="2">
    <location>
        <begin position="1"/>
        <end position="12"/>
    </location>
</feature>
<dbReference type="Pfam" id="PF02213">
    <property type="entry name" value="GYF"/>
    <property type="match status" value="1"/>
</dbReference>
<dbReference type="InterPro" id="IPR003169">
    <property type="entry name" value="GYF"/>
</dbReference>
<evidence type="ECO:0000256" key="2">
    <source>
        <dbReference type="SAM" id="MobiDB-lite"/>
    </source>
</evidence>
<feature type="compositionally biased region" description="Low complexity" evidence="2">
    <location>
        <begin position="13"/>
        <end position="27"/>
    </location>
</feature>
<feature type="coiled-coil region" evidence="1">
    <location>
        <begin position="925"/>
        <end position="954"/>
    </location>
</feature>
<dbReference type="Gene3D" id="3.30.1490.40">
    <property type="match status" value="1"/>
</dbReference>
<keyword evidence="5" id="KW-1185">Reference proteome</keyword>
<feature type="compositionally biased region" description="Low complexity" evidence="2">
    <location>
        <begin position="273"/>
        <end position="289"/>
    </location>
</feature>
<accession>A0AAD5XPG3</accession>
<feature type="compositionally biased region" description="Low complexity" evidence="2">
    <location>
        <begin position="768"/>
        <end position="787"/>
    </location>
</feature>
<dbReference type="Proteomes" id="UP001212152">
    <property type="component" value="Unassembled WGS sequence"/>
</dbReference>
<dbReference type="SUPFAM" id="SSF55277">
    <property type="entry name" value="GYF domain"/>
    <property type="match status" value="1"/>
</dbReference>
<feature type="compositionally biased region" description="Polar residues" evidence="2">
    <location>
        <begin position="52"/>
        <end position="77"/>
    </location>
</feature>
<evidence type="ECO:0000313" key="4">
    <source>
        <dbReference type="EMBL" id="KAJ3181282.1"/>
    </source>
</evidence>
<feature type="compositionally biased region" description="Basic and acidic residues" evidence="2">
    <location>
        <begin position="230"/>
        <end position="246"/>
    </location>
</feature>
<comment type="caution">
    <text evidence="4">The sequence shown here is derived from an EMBL/GenBank/DDBJ whole genome shotgun (WGS) entry which is preliminary data.</text>
</comment>
<feature type="compositionally biased region" description="Basic and acidic residues" evidence="2">
    <location>
        <begin position="746"/>
        <end position="765"/>
    </location>
</feature>
<feature type="region of interest" description="Disordered" evidence="2">
    <location>
        <begin position="555"/>
        <end position="583"/>
    </location>
</feature>
<dbReference type="InterPro" id="IPR035445">
    <property type="entry name" value="GYF-like_dom_sf"/>
</dbReference>
<gene>
    <name evidence="4" type="ORF">HDU87_001413</name>
</gene>
<organism evidence="4 5">
    <name type="scientific">Geranomyces variabilis</name>
    <dbReference type="NCBI Taxonomy" id="109894"/>
    <lineage>
        <taxon>Eukaryota</taxon>
        <taxon>Fungi</taxon>
        <taxon>Fungi incertae sedis</taxon>
        <taxon>Chytridiomycota</taxon>
        <taxon>Chytridiomycota incertae sedis</taxon>
        <taxon>Chytridiomycetes</taxon>
        <taxon>Spizellomycetales</taxon>
        <taxon>Powellomycetaceae</taxon>
        <taxon>Geranomyces</taxon>
    </lineage>
</organism>
<feature type="compositionally biased region" description="Polar residues" evidence="2">
    <location>
        <begin position="715"/>
        <end position="732"/>
    </location>
</feature>
<feature type="region of interest" description="Disordered" evidence="2">
    <location>
        <begin position="135"/>
        <end position="299"/>
    </location>
</feature>
<feature type="region of interest" description="Disordered" evidence="2">
    <location>
        <begin position="710"/>
        <end position="791"/>
    </location>
</feature>
<feature type="compositionally biased region" description="Polar residues" evidence="2">
    <location>
        <begin position="171"/>
        <end position="185"/>
    </location>
</feature>
<feature type="region of interest" description="Disordered" evidence="2">
    <location>
        <begin position="595"/>
        <end position="627"/>
    </location>
</feature>
<dbReference type="EMBL" id="JADGJQ010000013">
    <property type="protein sequence ID" value="KAJ3181282.1"/>
    <property type="molecule type" value="Genomic_DNA"/>
</dbReference>
<dbReference type="AlphaFoldDB" id="A0AAD5XPG3"/>
<sequence>MRKIPTNENAGRSSPTLTPTTPTGSTPNIIWGSGARSKPTTPASNAGDHLGSAQSTRDVANQGLTGPSGSTNTNWSSSAQDFSQYKFSREFILSLFDPSLPTPPDFEPAPAMTSDRVLEPMANIPLNENEKKLFTSQSVNSEISARRTPYGRGETKEGVVRPPRAPGTAQRGYSNRTDRVGSQSDGYRPTRRADAGDEDPWDIPAGVGSFSGNGMFGRDDEGPGRNGADGVREETLLFANRGRDSPARTGSPASLERRDISPGKLAGAVNGNHPSSTSAATSLHSAPLSRTNDDASRNNQSRTSFVDMFSTFGGSSPLNTSIGGSGNAALMKSDLGMSLGGKLGTSDPLAAPIMTRSLSKNDLVPSQLPPGIMPAPTPFVPQSWQYKDPSGIVQGPFTAAQMHEWFRSGYFSDELPIKRVDDYSYEPLARLLQKYGRDRPFLSDMEEAERLHQQLESQRRVPGIGLSNTATGFRDIYQNEVATPGGSISYNAFGTFGAGGVAQSMYAPGGATASPFDAIGRDRFGAGGFDPLSTGAYGRTSSWAAAETPGAIRTGWSALNPEVERRGSPFGRPVAAPGSPAGGLQSSYFDQRSTQADGFISGGGSSQRPSTTFTPFSAAQGSAPQSPAANLFSGQPILDFSATQAGQHGKQPEWGNISGLAGSHYHDDAHAPIDVISKLIDESHYEPEDVGGDAGISTLSEHHIEEQFSRLSVDPASNTEPVDSAATTSLLKQDSDKPVGKARKTRKEERQERFERENELRKEQQNKLALAAAAATASAPETETSASVPAVDLRQIMSEEHSRSKREKEQAALESKRRMQAEIEQTEKAGSNNAVAATSAWGASAGAGNGAPDQKLSLKQIQEIERSRAAIEESERARRAREAMLQQAQMLHEQEALAAAQSWSKDQAAGAVWGGTAAAKPQPSARQKKNLAEIMEEEERRKRKEAELRGAQLAESGLTVLPTGSGKRYADTIATVGNSSTIAWGLTAAGARPPVVNRPAAVIASGNVVKATGPGVSATAGTTGRPEENVVGTWNVVGKQGQVVRPPAPPSARPLVPAARPAAPAAPRIVSVHVAPSPPVVATEPNIKGPSSTFMQWCRTALHPLSRSNSSGVNVEDFIGILLSINPNESDITQSICDDILGGLTAIDPRKFAEEFGRRRKADANGSVVSGSGDVGWTPVGASASGAGAAGGSHGGNSLDTFDSGNKFVVVGKQTKKKKGKR</sequence>
<name>A0AAD5XPG3_9FUNG</name>
<dbReference type="PROSITE" id="PS50829">
    <property type="entry name" value="GYF"/>
    <property type="match status" value="1"/>
</dbReference>
<dbReference type="PANTHER" id="PTHR14445:SF36">
    <property type="entry name" value="FI03272P-RELATED"/>
    <property type="match status" value="1"/>
</dbReference>
<evidence type="ECO:0000256" key="1">
    <source>
        <dbReference type="SAM" id="Coils"/>
    </source>
</evidence>
<dbReference type="CDD" id="cd00072">
    <property type="entry name" value="GYF"/>
    <property type="match status" value="1"/>
</dbReference>
<dbReference type="InterPro" id="IPR051640">
    <property type="entry name" value="GRB10-interact_GYF"/>
</dbReference>
<dbReference type="GO" id="GO:0005829">
    <property type="term" value="C:cytosol"/>
    <property type="evidence" value="ECO:0007669"/>
    <property type="project" value="TreeGrafter"/>
</dbReference>
<feature type="region of interest" description="Disordered" evidence="2">
    <location>
        <begin position="1180"/>
        <end position="1202"/>
    </location>
</feature>